<evidence type="ECO:0000313" key="6">
    <source>
        <dbReference type="Proteomes" id="UP000018461"/>
    </source>
</evidence>
<evidence type="ECO:0000256" key="2">
    <source>
        <dbReference type="PROSITE-ProRule" id="PRU00591"/>
    </source>
</evidence>
<dbReference type="Proteomes" id="UP000018461">
    <property type="component" value="Unassembled WGS sequence"/>
</dbReference>
<protein>
    <recommendedName>
        <fullName evidence="4">Transglutaminase-like domain-containing protein</fullName>
    </recommendedName>
</protein>
<dbReference type="InterPro" id="IPR018337">
    <property type="entry name" value="Cell_wall/Cho-bd_repeat"/>
</dbReference>
<evidence type="ECO:0000313" key="5">
    <source>
        <dbReference type="EMBL" id="EHL09794.1"/>
    </source>
</evidence>
<name>G9WQY4_9FIRM</name>
<feature type="signal peptide" evidence="3">
    <location>
        <begin position="1"/>
        <end position="24"/>
    </location>
</feature>
<dbReference type="STRING" id="796943.HMPREF9625_01767"/>
<dbReference type="Pfam" id="PF01841">
    <property type="entry name" value="Transglut_core"/>
    <property type="match status" value="1"/>
</dbReference>
<dbReference type="PROSITE" id="PS51170">
    <property type="entry name" value="CW"/>
    <property type="match status" value="2"/>
</dbReference>
<evidence type="ECO:0000259" key="4">
    <source>
        <dbReference type="SMART" id="SM00460"/>
    </source>
</evidence>
<dbReference type="Gene3D" id="2.10.270.10">
    <property type="entry name" value="Cholin Binding"/>
    <property type="match status" value="1"/>
</dbReference>
<evidence type="ECO:0000256" key="3">
    <source>
        <dbReference type="SAM" id="SignalP"/>
    </source>
</evidence>
<feature type="chain" id="PRO_5003527714" description="Transglutaminase-like domain-containing protein" evidence="3">
    <location>
        <begin position="25"/>
        <end position="292"/>
    </location>
</feature>
<accession>G9WQY4</accession>
<dbReference type="SUPFAM" id="SSF54001">
    <property type="entry name" value="Cysteine proteinases"/>
    <property type="match status" value="1"/>
</dbReference>
<reference evidence="5" key="1">
    <citation type="submission" date="2011-08" db="EMBL/GenBank/DDBJ databases">
        <authorList>
            <consortium name="The Broad Institute Genome Sequencing Platform"/>
            <person name="Earl A."/>
            <person name="Ward D."/>
            <person name="Feldgarden M."/>
            <person name="Gevers D."/>
            <person name="Sizova M."/>
            <person name="Hazen A."/>
            <person name="Epstein S."/>
            <person name="Young S.K."/>
            <person name="Zeng Q."/>
            <person name="Gargeya S."/>
            <person name="Fitzgerald M."/>
            <person name="Haas B."/>
            <person name="Abouelleil A."/>
            <person name="Alvarado L."/>
            <person name="Arachchi H.M."/>
            <person name="Berlin A."/>
            <person name="Brown A."/>
            <person name="Chapman S.B."/>
            <person name="Chen Z."/>
            <person name="Dunbar C."/>
            <person name="Freedman E."/>
            <person name="Gearin G."/>
            <person name="Gellesch M."/>
            <person name="Goldberg J."/>
            <person name="Griggs A."/>
            <person name="Gujja S."/>
            <person name="Heiman D."/>
            <person name="Howarth C."/>
            <person name="Larson L."/>
            <person name="Lui A."/>
            <person name="MacDonald P.J.P."/>
            <person name="Montmayeur A."/>
            <person name="Murphy C."/>
            <person name="Neiman D."/>
            <person name="Pearson M."/>
            <person name="Priest M."/>
            <person name="Roberts A."/>
            <person name="Saif S."/>
            <person name="Shea T."/>
            <person name="Shenoy N."/>
            <person name="Sisk P."/>
            <person name="Stolte C."/>
            <person name="Sykes S."/>
            <person name="Wortman J."/>
            <person name="Nusbaum C."/>
            <person name="Birren B."/>
        </authorList>
    </citation>
    <scope>NUCLEOTIDE SEQUENCE</scope>
    <source>
        <strain evidence="5">ACB1</strain>
    </source>
</reference>
<feature type="repeat" description="Cell wall-binding" evidence="2">
    <location>
        <begin position="57"/>
        <end position="76"/>
    </location>
</feature>
<evidence type="ECO:0000256" key="1">
    <source>
        <dbReference type="ARBA" id="ARBA00022737"/>
    </source>
</evidence>
<dbReference type="SUPFAM" id="SSF69360">
    <property type="entry name" value="Cell wall binding repeat"/>
    <property type="match status" value="1"/>
</dbReference>
<dbReference type="SMART" id="SM00460">
    <property type="entry name" value="TGc"/>
    <property type="match status" value="1"/>
</dbReference>
<sequence length="292" mass="33596">MKQNRWIFSIAVLLFFSLPFTAYGEENSDATSGPGVERWKQDEVGWWMPQPNGGYAQNEWKQVEGEWYHFDDRGYMQTGWINDNGARYYLNESGAMVKNTSLTIEGRDYQFSDDGQCLTEVQVFDLPEGVKQPNNIIPEEEKSDIHRQVDAIADDILSRITNAAMSERQKAEAIYAWVRGNFRYAGHSASRDWPSEAYRSLRSHHGDCFSFYSAANALLSRAGIPSIEVIRSTDADHYWNLVRVDGNWYHFDTTPRSVGGYYCLWTDAQMNAFSNRHKGCFHFDASLYPRTP</sequence>
<dbReference type="HOGENOM" id="CLU_952604_0_0_9"/>
<reference evidence="5" key="2">
    <citation type="submission" date="2013-03" db="EMBL/GenBank/DDBJ databases">
        <title>The Genome Sequence of Oribacterium sp. ACB1.</title>
        <authorList>
            <consortium name="The Broad Institute Genomics Platform"/>
            <consortium name="The Broad Institute Genome Sequencing Center for Infectious Disease"/>
            <person name="Earl A."/>
            <person name="Ward D."/>
            <person name="Feldgarden M."/>
            <person name="Gevers D."/>
            <person name="Sizova M."/>
            <person name="Hazen A."/>
            <person name="Epstein S."/>
            <person name="Walker B."/>
            <person name="Young S."/>
            <person name="Zeng Q."/>
            <person name="Gargeya S."/>
            <person name="Fitzgerald M."/>
            <person name="Haas B."/>
            <person name="Abouelleil A."/>
            <person name="Allen A.W."/>
            <person name="Alvarado L."/>
            <person name="Arachchi H.M."/>
            <person name="Berlin A.M."/>
            <person name="Chapman S.B."/>
            <person name="Gainer-Dewar J."/>
            <person name="Goldberg J."/>
            <person name="Griggs A."/>
            <person name="Gujja S."/>
            <person name="Hansen M."/>
            <person name="Howarth C."/>
            <person name="Imamovic A."/>
            <person name="Ireland A."/>
            <person name="Larimer J."/>
            <person name="McCowan C."/>
            <person name="Murphy C."/>
            <person name="Pearson M."/>
            <person name="Poon T.W."/>
            <person name="Priest M."/>
            <person name="Roberts A."/>
            <person name="Saif S."/>
            <person name="Shea T."/>
            <person name="Sisk P."/>
            <person name="Sykes S."/>
            <person name="Wortman J."/>
            <person name="Nusbaum C."/>
            <person name="Birren B."/>
        </authorList>
    </citation>
    <scope>NUCLEOTIDE SEQUENCE [LARGE SCALE GENOMIC DNA]</scope>
    <source>
        <strain evidence="5">ACB1</strain>
    </source>
</reference>
<keyword evidence="6" id="KW-1185">Reference proteome</keyword>
<comment type="caution">
    <text evidence="5">The sequence shown here is derived from an EMBL/GenBank/DDBJ whole genome shotgun (WGS) entry which is preliminary data.</text>
</comment>
<keyword evidence="3" id="KW-0732">Signal</keyword>
<dbReference type="InterPro" id="IPR038765">
    <property type="entry name" value="Papain-like_cys_pep_sf"/>
</dbReference>
<dbReference type="RefSeq" id="WP_009535606.1">
    <property type="nucleotide sequence ID" value="NZ_KE148312.1"/>
</dbReference>
<feature type="repeat" description="Cell wall-binding" evidence="2">
    <location>
        <begin position="77"/>
        <end position="96"/>
    </location>
</feature>
<proteinExistence type="predicted"/>
<organism evidence="5 6">
    <name type="scientific">Oribacterium parvum ACB1</name>
    <dbReference type="NCBI Taxonomy" id="796943"/>
    <lineage>
        <taxon>Bacteria</taxon>
        <taxon>Bacillati</taxon>
        <taxon>Bacillota</taxon>
        <taxon>Clostridia</taxon>
        <taxon>Lachnospirales</taxon>
        <taxon>Lachnospiraceae</taxon>
        <taxon>Oribacterium</taxon>
    </lineage>
</organism>
<keyword evidence="1" id="KW-0677">Repeat</keyword>
<dbReference type="InterPro" id="IPR002931">
    <property type="entry name" value="Transglutaminase-like"/>
</dbReference>
<dbReference type="EMBL" id="AFZC02000002">
    <property type="protein sequence ID" value="EHL09794.1"/>
    <property type="molecule type" value="Genomic_DNA"/>
</dbReference>
<dbReference type="Gene3D" id="3.10.620.30">
    <property type="match status" value="1"/>
</dbReference>
<gene>
    <name evidence="5" type="ORF">HMPREF9625_01767</name>
</gene>
<dbReference type="AlphaFoldDB" id="G9WQY4"/>
<dbReference type="PATRIC" id="fig|796943.3.peg.2244"/>
<feature type="domain" description="Transglutaminase-like" evidence="4">
    <location>
        <begin position="200"/>
        <end position="255"/>
    </location>
</feature>
<dbReference type="Pfam" id="PF19127">
    <property type="entry name" value="Choline_bind_3"/>
    <property type="match status" value="1"/>
</dbReference>